<evidence type="ECO:0000313" key="1">
    <source>
        <dbReference type="EMBL" id="MBH5338114.1"/>
    </source>
</evidence>
<organism evidence="1 2">
    <name type="scientific">Streptomyces pactum</name>
    <dbReference type="NCBI Taxonomy" id="68249"/>
    <lineage>
        <taxon>Bacteria</taxon>
        <taxon>Bacillati</taxon>
        <taxon>Actinomycetota</taxon>
        <taxon>Actinomycetes</taxon>
        <taxon>Kitasatosporales</taxon>
        <taxon>Streptomycetaceae</taxon>
        <taxon>Streptomyces</taxon>
    </lineage>
</organism>
<evidence type="ECO:0000313" key="2">
    <source>
        <dbReference type="Proteomes" id="UP000807371"/>
    </source>
</evidence>
<accession>A0ABS0NSC6</accession>
<gene>
    <name evidence="1" type="ORF">IHE55_26370</name>
</gene>
<protein>
    <recommendedName>
        <fullName evidence="3">Ricin B lectin domain-containing protein</fullName>
    </recommendedName>
</protein>
<name>A0ABS0NSC6_9ACTN</name>
<keyword evidence="2" id="KW-1185">Reference proteome</keyword>
<reference evidence="1 2" key="1">
    <citation type="submission" date="2020-09" db="EMBL/GenBank/DDBJ databases">
        <title>Biosynthesis of the nuclear factor of activated T cells inhibitor NFAT-133 and its congeners in Streptomyces pactum.</title>
        <authorList>
            <person name="Zhou W."/>
            <person name="Posri P."/>
            <person name="Abugrain M.E."/>
            <person name="Weisberg A.J."/>
            <person name="Chang J.H."/>
            <person name="Mahmud T."/>
        </authorList>
    </citation>
    <scope>NUCLEOTIDE SEQUENCE [LARGE SCALE GENOMIC DNA]</scope>
    <source>
        <strain evidence="1 2">ATCC 27456</strain>
    </source>
</reference>
<dbReference type="RefSeq" id="WP_197991316.1">
    <property type="nucleotide sequence ID" value="NZ_JACYXC010000001.1"/>
</dbReference>
<comment type="caution">
    <text evidence="1">The sequence shown here is derived from an EMBL/GenBank/DDBJ whole genome shotgun (WGS) entry which is preliminary data.</text>
</comment>
<proteinExistence type="predicted"/>
<dbReference type="Proteomes" id="UP000807371">
    <property type="component" value="Unassembled WGS sequence"/>
</dbReference>
<evidence type="ECO:0008006" key="3">
    <source>
        <dbReference type="Google" id="ProtNLM"/>
    </source>
</evidence>
<dbReference type="EMBL" id="JACYXC010000001">
    <property type="protein sequence ID" value="MBH5338114.1"/>
    <property type="molecule type" value="Genomic_DNA"/>
</dbReference>
<sequence length="160" mass="17005">MRPGDCLAVYDTGQGRWSAQAPYRVGCGGGNALVQVSAVRSSSAGCPTGAGRSYWTYTSASGTTALCLTRQFHVGYCLLAEERGSGDGLRMHAGLMTAVDCEARRIPSQYDRILHITGVYAAPADANAAHCARVQGDRTRYFAWVVDGGRTLLCTMVFTG</sequence>